<comment type="caution">
    <text evidence="9">The sequence shown here is derived from an EMBL/GenBank/DDBJ whole genome shotgun (WGS) entry which is preliminary data.</text>
</comment>
<evidence type="ECO:0000313" key="9">
    <source>
        <dbReference type="EMBL" id="RXW13661.1"/>
    </source>
</evidence>
<sequence length="966" mass="108258">MNTENFPVATLETAPKVPPTLRAGDVTPEIARRFENACKIYIADKGIKEEEQVRRILNTCFHDNRIIHWIDCNRERFEAMKFADFMVEFREEWLEHEWARKLDSKLRIMRQKNRPFREWYNDFYSQTLLLKGTSEEMSDKDVRKLVYSLMDDHLRSRADLERIRSLDNLKAWTSALVHEDRAIRTDIVHLRKRVGNEGHSVSSGGRNNRAASAHAGGSSAGSSGDGSRSRPPALTQDEKDLLNDHDGCYKCREFYVGHKSGNCKSSYPDGATYTKLTITRARDDAAKRGVKFGSKLKETGGGSSKIKAVAAALLASDDEEVEEVGISAISGAVDYESDSDVSRTSSQLSLPSLHWNALAFGPDGIPFSPADCLLDCGSQLVLVSEDFVRRANLTRVPLKKPIKINVAIPVLPDSAASLKRKDEIVYNTGVELTMSSLDKAWSSRTSIAVIVSRLIDGCDVILGLPWLVSNKIVMDYENRSAVVKGAGYDLLNPKTPRSICEPRRTSWTRKDVNKLRRNFRDMLRELEATLWRRNLATPSVVDDGGRVFPDRKPEIVAAMTAKIVSLNEEKEMSDLTNRIRSDYADVFGPVPRVVDLPEHEFCRVRLKDPAVQLDSRSYPSPRKYREAWTRLIDDHIAAGRIVPSSSQHSSPAFLVPKADPNADPRLLREGPVLDPLTSKDYKSCFPEWTPEFQKAFDAIKHLVISSDCLTFIDHESPGDNKIFVTSDASNVATGAVLSFGPTWESARPVAFDSKVLSPAERRYPVHEKEMLAIIRALKKWRADLLGMPFFIFTDHKTLQFFETQRDLSQRQARWMELLCQYDGRIVYVKGADNTAADALSRTVFVEDSSTAQERAHSLLGPSTDDEDDCLSACLLTGGVESVSARAISLDSSPRLRKLAAGIDQDFLEKIKGGYQTDAWCQRLARLKGSLPSIREVDGLWFIGDRLGTLVYENLTRPSVKVSIGHV</sequence>
<reference evidence="9 10" key="1">
    <citation type="submission" date="2019-01" db="EMBL/GenBank/DDBJ databases">
        <title>Draft genome sequence of Psathyrella aberdarensis IHI B618.</title>
        <authorList>
            <person name="Buettner E."/>
            <person name="Kellner H."/>
        </authorList>
    </citation>
    <scope>NUCLEOTIDE SEQUENCE [LARGE SCALE GENOMIC DNA]</scope>
    <source>
        <strain evidence="9 10">IHI B618</strain>
    </source>
</reference>
<dbReference type="Proteomes" id="UP000290288">
    <property type="component" value="Unassembled WGS sequence"/>
</dbReference>
<evidence type="ECO:0000259" key="8">
    <source>
        <dbReference type="Pfam" id="PF17917"/>
    </source>
</evidence>
<keyword evidence="3" id="KW-0540">Nuclease</keyword>
<feature type="compositionally biased region" description="Low complexity" evidence="7">
    <location>
        <begin position="204"/>
        <end position="230"/>
    </location>
</feature>
<dbReference type="SUPFAM" id="SSF56672">
    <property type="entry name" value="DNA/RNA polymerases"/>
    <property type="match status" value="1"/>
</dbReference>
<dbReference type="STRING" id="2316362.A0A4Q2D599"/>
<dbReference type="InterPro" id="IPR021109">
    <property type="entry name" value="Peptidase_aspartic_dom_sf"/>
</dbReference>
<dbReference type="Gene3D" id="3.10.10.10">
    <property type="entry name" value="HIV Type 1 Reverse Transcriptase, subunit A, domain 1"/>
    <property type="match status" value="1"/>
</dbReference>
<keyword evidence="4" id="KW-0255">Endonuclease</keyword>
<dbReference type="GO" id="GO:0016787">
    <property type="term" value="F:hydrolase activity"/>
    <property type="evidence" value="ECO:0007669"/>
    <property type="project" value="UniProtKB-KW"/>
</dbReference>
<dbReference type="OrthoDB" id="2369050at2759"/>
<feature type="region of interest" description="Disordered" evidence="7">
    <location>
        <begin position="196"/>
        <end position="239"/>
    </location>
</feature>
<keyword evidence="6" id="KW-0695">RNA-directed DNA polymerase</keyword>
<dbReference type="Gene3D" id="2.40.70.10">
    <property type="entry name" value="Acid Proteases"/>
    <property type="match status" value="1"/>
</dbReference>
<dbReference type="PANTHER" id="PTHR37984:SF5">
    <property type="entry name" value="PROTEIN NYNRIN-LIKE"/>
    <property type="match status" value="1"/>
</dbReference>
<dbReference type="InterPro" id="IPR041373">
    <property type="entry name" value="RT_RNaseH"/>
</dbReference>
<organism evidence="9 10">
    <name type="scientific">Candolleomyces aberdarensis</name>
    <dbReference type="NCBI Taxonomy" id="2316362"/>
    <lineage>
        <taxon>Eukaryota</taxon>
        <taxon>Fungi</taxon>
        <taxon>Dikarya</taxon>
        <taxon>Basidiomycota</taxon>
        <taxon>Agaricomycotina</taxon>
        <taxon>Agaricomycetes</taxon>
        <taxon>Agaricomycetidae</taxon>
        <taxon>Agaricales</taxon>
        <taxon>Agaricineae</taxon>
        <taxon>Psathyrellaceae</taxon>
        <taxon>Candolleomyces</taxon>
    </lineage>
</organism>
<gene>
    <name evidence="9" type="ORF">EST38_g12193</name>
</gene>
<dbReference type="GO" id="GO:0004519">
    <property type="term" value="F:endonuclease activity"/>
    <property type="evidence" value="ECO:0007669"/>
    <property type="project" value="UniProtKB-KW"/>
</dbReference>
<evidence type="ECO:0000256" key="5">
    <source>
        <dbReference type="ARBA" id="ARBA00022801"/>
    </source>
</evidence>
<proteinExistence type="predicted"/>
<keyword evidence="2" id="KW-0548">Nucleotidyltransferase</keyword>
<keyword evidence="5" id="KW-0378">Hydrolase</keyword>
<feature type="domain" description="Reverse transcriptase RNase H-like" evidence="8">
    <location>
        <begin position="720"/>
        <end position="821"/>
    </location>
</feature>
<dbReference type="InterPro" id="IPR050951">
    <property type="entry name" value="Retrovirus_Pol_polyprotein"/>
</dbReference>
<evidence type="ECO:0000256" key="3">
    <source>
        <dbReference type="ARBA" id="ARBA00022722"/>
    </source>
</evidence>
<dbReference type="InterPro" id="IPR043502">
    <property type="entry name" value="DNA/RNA_pol_sf"/>
</dbReference>
<dbReference type="Pfam" id="PF17917">
    <property type="entry name" value="RT_RNaseH"/>
    <property type="match status" value="1"/>
</dbReference>
<evidence type="ECO:0000256" key="2">
    <source>
        <dbReference type="ARBA" id="ARBA00022695"/>
    </source>
</evidence>
<protein>
    <recommendedName>
        <fullName evidence="8">Reverse transcriptase RNase H-like domain-containing protein</fullName>
    </recommendedName>
</protein>
<evidence type="ECO:0000256" key="6">
    <source>
        <dbReference type="ARBA" id="ARBA00022918"/>
    </source>
</evidence>
<name>A0A4Q2D599_9AGAR</name>
<dbReference type="CDD" id="cd09274">
    <property type="entry name" value="RNase_HI_RT_Ty3"/>
    <property type="match status" value="1"/>
</dbReference>
<evidence type="ECO:0000313" key="10">
    <source>
        <dbReference type="Proteomes" id="UP000290288"/>
    </source>
</evidence>
<evidence type="ECO:0000256" key="1">
    <source>
        <dbReference type="ARBA" id="ARBA00022679"/>
    </source>
</evidence>
<evidence type="ECO:0000256" key="7">
    <source>
        <dbReference type="SAM" id="MobiDB-lite"/>
    </source>
</evidence>
<dbReference type="GO" id="GO:0003964">
    <property type="term" value="F:RNA-directed DNA polymerase activity"/>
    <property type="evidence" value="ECO:0007669"/>
    <property type="project" value="UniProtKB-KW"/>
</dbReference>
<keyword evidence="10" id="KW-1185">Reference proteome</keyword>
<dbReference type="EMBL" id="SDEE01000860">
    <property type="protein sequence ID" value="RXW13661.1"/>
    <property type="molecule type" value="Genomic_DNA"/>
</dbReference>
<accession>A0A4Q2D599</accession>
<dbReference type="CDD" id="cd00303">
    <property type="entry name" value="retropepsin_like"/>
    <property type="match status" value="1"/>
</dbReference>
<dbReference type="PANTHER" id="PTHR37984">
    <property type="entry name" value="PROTEIN CBG26694"/>
    <property type="match status" value="1"/>
</dbReference>
<evidence type="ECO:0000256" key="4">
    <source>
        <dbReference type="ARBA" id="ARBA00022759"/>
    </source>
</evidence>
<keyword evidence="1" id="KW-0808">Transferase</keyword>
<dbReference type="AlphaFoldDB" id="A0A4Q2D599"/>